<dbReference type="Gene3D" id="1.25.10.10">
    <property type="entry name" value="Leucine-rich Repeat Variant"/>
    <property type="match status" value="1"/>
</dbReference>
<proteinExistence type="predicted"/>
<sequence>MRPGEARSPATVEEWRRWRRDIFGDPYLVWHDGPEFSRLLRVARDDPGMVRRMLAAGLEDGDPVAAESVAVLAEAGLEPRGASHLLRAAVPTASGSFLVELAVTLHRLSGDDRWAEPIVSVLGEARHWGTRMDAAIALDRFPPTVTLIGALGGAVRDREYLVRYHAANTLLRYARTDDDPGRPGRRVRVEQEPRLFALIATSRDAVLGRSWRRRAPSEESRWREAADELCAHALARIERWGGDASAGAEGSGA</sequence>
<keyword evidence="2" id="KW-1185">Reference proteome</keyword>
<dbReference type="OrthoDB" id="3657566at2"/>
<dbReference type="InterPro" id="IPR011989">
    <property type="entry name" value="ARM-like"/>
</dbReference>
<dbReference type="RefSeq" id="WP_091344495.1">
    <property type="nucleotide sequence ID" value="NZ_FMHV01000002.1"/>
</dbReference>
<evidence type="ECO:0008006" key="3">
    <source>
        <dbReference type="Google" id="ProtNLM"/>
    </source>
</evidence>
<dbReference type="InterPro" id="IPR016024">
    <property type="entry name" value="ARM-type_fold"/>
</dbReference>
<dbReference type="SUPFAM" id="SSF48371">
    <property type="entry name" value="ARM repeat"/>
    <property type="match status" value="1"/>
</dbReference>
<name>A0A1C6SV46_9ACTN</name>
<accession>A0A1C6SV46</accession>
<evidence type="ECO:0000313" key="1">
    <source>
        <dbReference type="EMBL" id="SCL33133.1"/>
    </source>
</evidence>
<dbReference type="AlphaFoldDB" id="A0A1C6SV46"/>
<protein>
    <recommendedName>
        <fullName evidence="3">HEAT repeat-containing protein</fullName>
    </recommendedName>
</protein>
<reference evidence="2" key="1">
    <citation type="submission" date="2016-06" db="EMBL/GenBank/DDBJ databases">
        <authorList>
            <person name="Varghese N."/>
            <person name="Submissions Spin"/>
        </authorList>
    </citation>
    <scope>NUCLEOTIDE SEQUENCE [LARGE SCALE GENOMIC DNA]</scope>
    <source>
        <strain evidence="2">DSM 45431</strain>
    </source>
</reference>
<evidence type="ECO:0000313" key="2">
    <source>
        <dbReference type="Proteomes" id="UP000199413"/>
    </source>
</evidence>
<gene>
    <name evidence="1" type="ORF">GA0070624_4663</name>
</gene>
<organism evidence="1 2">
    <name type="scientific">Micromonospora rhizosphaerae</name>
    <dbReference type="NCBI Taxonomy" id="568872"/>
    <lineage>
        <taxon>Bacteria</taxon>
        <taxon>Bacillati</taxon>
        <taxon>Actinomycetota</taxon>
        <taxon>Actinomycetes</taxon>
        <taxon>Micromonosporales</taxon>
        <taxon>Micromonosporaceae</taxon>
        <taxon>Micromonospora</taxon>
    </lineage>
</organism>
<dbReference type="EMBL" id="FMHV01000002">
    <property type="protein sequence ID" value="SCL33133.1"/>
    <property type="molecule type" value="Genomic_DNA"/>
</dbReference>
<dbReference type="Proteomes" id="UP000199413">
    <property type="component" value="Unassembled WGS sequence"/>
</dbReference>